<dbReference type="SUPFAM" id="SSF51556">
    <property type="entry name" value="Metallo-dependent hydrolases"/>
    <property type="match status" value="1"/>
</dbReference>
<dbReference type="Pfam" id="PF01979">
    <property type="entry name" value="Amidohydro_1"/>
    <property type="match status" value="1"/>
</dbReference>
<dbReference type="EMBL" id="RCIW01000001">
    <property type="protein sequence ID" value="RLP12988.1"/>
    <property type="molecule type" value="Genomic_DNA"/>
</dbReference>
<reference evidence="2 3" key="1">
    <citation type="submission" date="2018-10" db="EMBL/GenBank/DDBJ databases">
        <title>Propionibacterium australiense Genome Sequencing and Assembly.</title>
        <authorList>
            <person name="Bernier A.-M."/>
            <person name="Bernard K."/>
        </authorList>
    </citation>
    <scope>NUCLEOTIDE SEQUENCE [LARGE SCALE GENOMIC DNA]</scope>
    <source>
        <strain evidence="2 3">NML98A078</strain>
    </source>
</reference>
<dbReference type="Gene3D" id="2.30.40.10">
    <property type="entry name" value="Urease, subunit C, domain 1"/>
    <property type="match status" value="1"/>
</dbReference>
<accession>A0A8B3FLZ9</accession>
<evidence type="ECO:0000313" key="2">
    <source>
        <dbReference type="EMBL" id="RLP12988.1"/>
    </source>
</evidence>
<dbReference type="OrthoDB" id="9766983at2"/>
<gene>
    <name evidence="2" type="ORF">D7U36_00725</name>
</gene>
<dbReference type="AlphaFoldDB" id="A0A8B3FLZ9"/>
<dbReference type="InterPro" id="IPR011059">
    <property type="entry name" value="Metal-dep_hydrolase_composite"/>
</dbReference>
<evidence type="ECO:0000313" key="3">
    <source>
        <dbReference type="Proteomes" id="UP000279336"/>
    </source>
</evidence>
<dbReference type="InterPro" id="IPR020043">
    <property type="entry name" value="Deacetylase_Atu3266-like"/>
</dbReference>
<dbReference type="SUPFAM" id="SSF51338">
    <property type="entry name" value="Composite domain of metallo-dependent hydrolases"/>
    <property type="match status" value="1"/>
</dbReference>
<dbReference type="Proteomes" id="UP000279336">
    <property type="component" value="Unassembled WGS sequence"/>
</dbReference>
<protein>
    <recommendedName>
        <fullName evidence="1">Amidohydrolase-related domain-containing protein</fullName>
    </recommendedName>
</protein>
<evidence type="ECO:0000259" key="1">
    <source>
        <dbReference type="Pfam" id="PF01979"/>
    </source>
</evidence>
<sequence>MMIIKNGNVLDPLNGINEVRDVAVEGSRITKVEKDIPAEVRDNVIDAGGCYVVPGLIDHHAHLHQLSRLGLPSEAQCFAAGVTTVADAGSCGSSNFVYRQGALKKMRLGVKAYLHVARTGLDTLPGYVEDVNPEHWDVAGIKENFERFGDVLVGLKLRCGAQIVKDLGYDVLRAAVALADEIGVPVLVHSTNPPGPLSELLDILRPGDILTHMYMNIGPNLIENGHVIEAAHQARERGVLFEAADARAHFGFDSAEVAIREGFLPDFIATDGTRLSMNLRPTTFNLAMQIAKYTALGISFEDVISCMTVNPARDLKILDRAGSLTIGHPADIAVLRPVEKDTVHGDRPNGDPDQHTRVSHKLYQPVLTVKNGEMVFRNLTF</sequence>
<feature type="domain" description="Amidohydrolase-related" evidence="1">
    <location>
        <begin position="51"/>
        <end position="350"/>
    </location>
</feature>
<dbReference type="RefSeq" id="WP_121587788.1">
    <property type="nucleotide sequence ID" value="NZ_LR134442.1"/>
</dbReference>
<proteinExistence type="predicted"/>
<dbReference type="PANTHER" id="PTHR42717:SF1">
    <property type="entry name" value="IMIDAZOLONEPROPIONASE AND RELATED AMIDOHYDROLASES"/>
    <property type="match status" value="1"/>
</dbReference>
<dbReference type="InterPro" id="IPR006680">
    <property type="entry name" value="Amidohydro-rel"/>
</dbReference>
<dbReference type="GO" id="GO:0016810">
    <property type="term" value="F:hydrolase activity, acting on carbon-nitrogen (but not peptide) bonds"/>
    <property type="evidence" value="ECO:0007669"/>
    <property type="project" value="InterPro"/>
</dbReference>
<dbReference type="PANTHER" id="PTHR42717">
    <property type="entry name" value="DIHYDROOROTASE-RELATED"/>
    <property type="match status" value="1"/>
</dbReference>
<comment type="caution">
    <text evidence="2">The sequence shown here is derived from an EMBL/GenBank/DDBJ whole genome shotgun (WGS) entry which is preliminary data.</text>
</comment>
<name>A0A8B3FLZ9_9ACTN</name>
<dbReference type="GO" id="GO:0019213">
    <property type="term" value="F:deacetylase activity"/>
    <property type="evidence" value="ECO:0007669"/>
    <property type="project" value="InterPro"/>
</dbReference>
<dbReference type="Gene3D" id="3.20.20.140">
    <property type="entry name" value="Metal-dependent hydrolases"/>
    <property type="match status" value="1"/>
</dbReference>
<dbReference type="InterPro" id="IPR032466">
    <property type="entry name" value="Metal_Hydrolase"/>
</dbReference>
<organism evidence="2 3">
    <name type="scientific">Propionibacterium australiense</name>
    <dbReference type="NCBI Taxonomy" id="119981"/>
    <lineage>
        <taxon>Bacteria</taxon>
        <taxon>Bacillati</taxon>
        <taxon>Actinomycetota</taxon>
        <taxon>Actinomycetes</taxon>
        <taxon>Propionibacteriales</taxon>
        <taxon>Propionibacteriaceae</taxon>
        <taxon>Propionibacterium</taxon>
    </lineage>
</organism>